<proteinExistence type="predicted"/>
<evidence type="ECO:0000256" key="1">
    <source>
        <dbReference type="ARBA" id="ARBA00023015"/>
    </source>
</evidence>
<dbReference type="InterPro" id="IPR009057">
    <property type="entry name" value="Homeodomain-like_sf"/>
</dbReference>
<organism evidence="6">
    <name type="scientific">Sphingomonas sp. JE1</name>
    <dbReference type="NCBI Taxonomy" id="1628059"/>
    <lineage>
        <taxon>Bacteria</taxon>
        <taxon>Pseudomonadati</taxon>
        <taxon>Pseudomonadota</taxon>
        <taxon>Alphaproteobacteria</taxon>
        <taxon>Sphingomonadales</taxon>
        <taxon>Sphingomonadaceae</taxon>
        <taxon>Sphingomonas</taxon>
    </lineage>
</organism>
<dbReference type="Pfam" id="PF00440">
    <property type="entry name" value="TetR_N"/>
    <property type="match status" value="1"/>
</dbReference>
<geneLocation type="plasmid" evidence="6">
    <name>pJE1</name>
</geneLocation>
<dbReference type="PANTHER" id="PTHR47506">
    <property type="entry name" value="TRANSCRIPTIONAL REGULATORY PROTEIN"/>
    <property type="match status" value="1"/>
</dbReference>
<sequence length="196" mass="21687">MNERTRKRRPAFNRERGVEIAQRLFHERGYDAVSVADLTAALGIVPPSLYAAYGSKAELFERAMQRYASEQALPLDEILAPGKAPAEALTDLLVEAARYYAADDTSRGCMITEGMRADDPAAREMATRMAEPGSEAIRRYAAQHNPERATEITDYILLTLRGLSSYACLGRSREKLVECAKIAGKSLDQEFAEHSS</sequence>
<dbReference type="RefSeq" id="WP_087573168.1">
    <property type="nucleotide sequence ID" value="NZ_KM017071.1"/>
</dbReference>
<dbReference type="PROSITE" id="PS50977">
    <property type="entry name" value="HTH_TETR_2"/>
    <property type="match status" value="1"/>
</dbReference>
<feature type="domain" description="HTH tetR-type" evidence="5">
    <location>
        <begin position="11"/>
        <end position="71"/>
    </location>
</feature>
<evidence type="ECO:0000256" key="3">
    <source>
        <dbReference type="ARBA" id="ARBA00023163"/>
    </source>
</evidence>
<dbReference type="InterPro" id="IPR036271">
    <property type="entry name" value="Tet_transcr_reg_TetR-rel_C_sf"/>
</dbReference>
<keyword evidence="3" id="KW-0804">Transcription</keyword>
<protein>
    <submittedName>
        <fullName evidence="6">Putative transcriptional regulator, TetR family</fullName>
    </submittedName>
</protein>
<feature type="DNA-binding region" description="H-T-H motif" evidence="4">
    <location>
        <begin position="34"/>
        <end position="53"/>
    </location>
</feature>
<keyword evidence="2 4" id="KW-0238">DNA-binding</keyword>
<dbReference type="SUPFAM" id="SSF48498">
    <property type="entry name" value="Tetracyclin repressor-like, C-terminal domain"/>
    <property type="match status" value="1"/>
</dbReference>
<evidence type="ECO:0000259" key="5">
    <source>
        <dbReference type="PROSITE" id="PS50977"/>
    </source>
</evidence>
<dbReference type="EMBL" id="KM017071">
    <property type="protein sequence ID" value="AJW29486.1"/>
    <property type="molecule type" value="Genomic_DNA"/>
</dbReference>
<dbReference type="PANTHER" id="PTHR47506:SF1">
    <property type="entry name" value="HTH-TYPE TRANSCRIPTIONAL REGULATOR YJDC"/>
    <property type="match status" value="1"/>
</dbReference>
<gene>
    <name evidence="6" type="ORF">pJE1_064</name>
</gene>
<dbReference type="InterPro" id="IPR001647">
    <property type="entry name" value="HTH_TetR"/>
</dbReference>
<dbReference type="Gene3D" id="1.10.357.10">
    <property type="entry name" value="Tetracycline Repressor, domain 2"/>
    <property type="match status" value="1"/>
</dbReference>
<dbReference type="GO" id="GO:0003677">
    <property type="term" value="F:DNA binding"/>
    <property type="evidence" value="ECO:0007669"/>
    <property type="project" value="UniProtKB-UniRule"/>
</dbReference>
<evidence type="ECO:0000256" key="4">
    <source>
        <dbReference type="PROSITE-ProRule" id="PRU00335"/>
    </source>
</evidence>
<dbReference type="SUPFAM" id="SSF46689">
    <property type="entry name" value="Homeodomain-like"/>
    <property type="match status" value="1"/>
</dbReference>
<dbReference type="AlphaFoldDB" id="A0A0D4ZZX0"/>
<keyword evidence="1" id="KW-0805">Transcription regulation</keyword>
<dbReference type="Gene3D" id="1.10.10.60">
    <property type="entry name" value="Homeodomain-like"/>
    <property type="match status" value="1"/>
</dbReference>
<keyword evidence="6" id="KW-0614">Plasmid</keyword>
<evidence type="ECO:0000256" key="2">
    <source>
        <dbReference type="ARBA" id="ARBA00023125"/>
    </source>
</evidence>
<reference evidence="6" key="1">
    <citation type="submission" date="2014-06" db="EMBL/GenBank/DDBJ databases">
        <title>Molecular and ecological studies on carbamate pesticide degrading bacteria isolated from agricultural soils.</title>
        <authorList>
            <person name="Kim D.-U."/>
            <person name="Ka J.-O."/>
        </authorList>
    </citation>
    <scope>NUCLEOTIDE SEQUENCE</scope>
    <source>
        <strain evidence="6">JE1</strain>
        <plasmid evidence="6">pJE1</plasmid>
    </source>
</reference>
<name>A0A0D4ZZX0_9SPHN</name>
<evidence type="ECO:0000313" key="6">
    <source>
        <dbReference type="EMBL" id="AJW29486.1"/>
    </source>
</evidence>
<accession>A0A0D4ZZX0</accession>